<keyword evidence="1" id="KW-0472">Membrane</keyword>
<protein>
    <submittedName>
        <fullName evidence="2">DUF4203 domain-containing protein</fullName>
    </submittedName>
</protein>
<evidence type="ECO:0000256" key="1">
    <source>
        <dbReference type="SAM" id="Phobius"/>
    </source>
</evidence>
<dbReference type="AlphaFoldDB" id="A0A2S0KJA0"/>
<keyword evidence="1" id="KW-1133">Transmembrane helix</keyword>
<gene>
    <name evidence="2" type="ORF">C6V83_17300</name>
</gene>
<feature type="transmembrane region" description="Helical" evidence="1">
    <location>
        <begin position="75"/>
        <end position="99"/>
    </location>
</feature>
<accession>A0A2S0KJA0</accession>
<sequence>MANVVIGILALLAGALFCFWGVAAMRFVIAVWGAFVGFNLGAGIVAALTSGGYLSTVLGWVVGVVVALAFALIAYLYYVVAVTLAMASIGFALGTALMVAMGVDWNWLIILVGVVLGVVLAWITLAARLPTILLIVLSAFAGSTVMVGGLMVLGDVVRTSEFTRSDVTARISDHWYWWVIYVVLAVVGIVTQTQLVNKNENLREQW</sequence>
<feature type="transmembrane region" description="Helical" evidence="1">
    <location>
        <begin position="132"/>
        <end position="154"/>
    </location>
</feature>
<organism evidence="2 3">
    <name type="scientific">Gordonia iterans</name>
    <dbReference type="NCBI Taxonomy" id="1004901"/>
    <lineage>
        <taxon>Bacteria</taxon>
        <taxon>Bacillati</taxon>
        <taxon>Actinomycetota</taxon>
        <taxon>Actinomycetes</taxon>
        <taxon>Mycobacteriales</taxon>
        <taxon>Gordoniaceae</taxon>
        <taxon>Gordonia</taxon>
    </lineage>
</organism>
<feature type="transmembrane region" description="Helical" evidence="1">
    <location>
        <begin position="40"/>
        <end position="68"/>
    </location>
</feature>
<proteinExistence type="predicted"/>
<dbReference type="OrthoDB" id="4465871at2"/>
<keyword evidence="3" id="KW-1185">Reference proteome</keyword>
<reference evidence="2 3" key="1">
    <citation type="submission" date="2018-03" db="EMBL/GenBank/DDBJ databases">
        <title>Characteristics and genome of n-alkane degrading marine bacteria Gordonia iterans isolated from crude oil contaminated in Tae-an, South Korea.</title>
        <authorList>
            <person name="Lee S.-S."/>
            <person name="Kim H."/>
        </authorList>
    </citation>
    <scope>NUCLEOTIDE SEQUENCE [LARGE SCALE GENOMIC DNA]</scope>
    <source>
        <strain evidence="2 3">Co17</strain>
    </source>
</reference>
<dbReference type="RefSeq" id="WP_105943457.1">
    <property type="nucleotide sequence ID" value="NZ_CP027433.1"/>
</dbReference>
<keyword evidence="1" id="KW-0812">Transmembrane</keyword>
<evidence type="ECO:0000313" key="2">
    <source>
        <dbReference type="EMBL" id="AVM01754.1"/>
    </source>
</evidence>
<feature type="transmembrane region" description="Helical" evidence="1">
    <location>
        <begin position="174"/>
        <end position="196"/>
    </location>
</feature>
<dbReference type="EMBL" id="CP027433">
    <property type="protein sequence ID" value="AVM01754.1"/>
    <property type="molecule type" value="Genomic_DNA"/>
</dbReference>
<dbReference type="Proteomes" id="UP000239814">
    <property type="component" value="Chromosome"/>
</dbReference>
<feature type="transmembrane region" description="Helical" evidence="1">
    <location>
        <begin position="105"/>
        <end position="125"/>
    </location>
</feature>
<name>A0A2S0KJA0_9ACTN</name>
<dbReference type="KEGG" id="git:C6V83_17300"/>
<evidence type="ECO:0000313" key="3">
    <source>
        <dbReference type="Proteomes" id="UP000239814"/>
    </source>
</evidence>